<reference evidence="2" key="2">
    <citation type="submission" date="2023-06" db="EMBL/GenBank/DDBJ databases">
        <authorList>
            <consortium name="Lawrence Berkeley National Laboratory"/>
            <person name="Haridas S."/>
            <person name="Hensen N."/>
            <person name="Bonometti L."/>
            <person name="Westerberg I."/>
            <person name="Brannstrom I.O."/>
            <person name="Guillou S."/>
            <person name="Cros-Aarteil S."/>
            <person name="Calhoun S."/>
            <person name="Kuo A."/>
            <person name="Mondo S."/>
            <person name="Pangilinan J."/>
            <person name="Riley R."/>
            <person name="Labutti K."/>
            <person name="Andreopoulos B."/>
            <person name="Lipzen A."/>
            <person name="Chen C."/>
            <person name="Yanf M."/>
            <person name="Daum C."/>
            <person name="Ng V."/>
            <person name="Clum A."/>
            <person name="Steindorff A."/>
            <person name="Ohm R."/>
            <person name="Martin F."/>
            <person name="Silar P."/>
            <person name="Natvig D."/>
            <person name="Lalanne C."/>
            <person name="Gautier V."/>
            <person name="Ament-Velasquez S.L."/>
            <person name="Kruys A."/>
            <person name="Hutchinson M.I."/>
            <person name="Powell A.J."/>
            <person name="Barry K."/>
            <person name="Miller A.N."/>
            <person name="Grigoriev I.V."/>
            <person name="Debuchy R."/>
            <person name="Gladieux P."/>
            <person name="Thoren M.H."/>
            <person name="Johannesson H."/>
        </authorList>
    </citation>
    <scope>NUCLEOTIDE SEQUENCE</scope>
    <source>
        <strain evidence="2">CBS 168.71</strain>
    </source>
</reference>
<name>A0AAE0LU60_9PEZI</name>
<accession>A0AAE0LU60</accession>
<gene>
    <name evidence="2" type="ORF">B0H64DRAFT_113353</name>
</gene>
<dbReference type="RefSeq" id="XP_062660428.1">
    <property type="nucleotide sequence ID" value="XM_062797829.1"/>
</dbReference>
<dbReference type="Proteomes" id="UP001278766">
    <property type="component" value="Unassembled WGS sequence"/>
</dbReference>
<protein>
    <submittedName>
        <fullName evidence="2">Uncharacterized protein</fullName>
    </submittedName>
</protein>
<comment type="caution">
    <text evidence="2">The sequence shown here is derived from an EMBL/GenBank/DDBJ whole genome shotgun (WGS) entry which is preliminary data.</text>
</comment>
<evidence type="ECO:0000313" key="2">
    <source>
        <dbReference type="EMBL" id="KAK3296914.1"/>
    </source>
</evidence>
<evidence type="ECO:0000313" key="3">
    <source>
        <dbReference type="Proteomes" id="UP001278766"/>
    </source>
</evidence>
<proteinExistence type="predicted"/>
<sequence>MVLGVGRQAWGQWDSRLAGSLQQKGSLSRSSMFFPLVSRTSRKLAATEANLTTRISISPWRSFLLPITIILCSGSHIGACQPRSTAPLTRLAQPSCLPLNHGRVCLFCFETPCSQGRHDADGCTAFRLAAPGDQVIPFEVAGERPVLDSGPASQAPSRRAHRVGGTVTKAGAVHGN</sequence>
<reference evidence="2" key="1">
    <citation type="journal article" date="2023" name="Mol. Phylogenet. Evol.">
        <title>Genome-scale phylogeny and comparative genomics of the fungal order Sordariales.</title>
        <authorList>
            <person name="Hensen N."/>
            <person name="Bonometti L."/>
            <person name="Westerberg I."/>
            <person name="Brannstrom I.O."/>
            <person name="Guillou S."/>
            <person name="Cros-Aarteil S."/>
            <person name="Calhoun S."/>
            <person name="Haridas S."/>
            <person name="Kuo A."/>
            <person name="Mondo S."/>
            <person name="Pangilinan J."/>
            <person name="Riley R."/>
            <person name="LaButti K."/>
            <person name="Andreopoulos B."/>
            <person name="Lipzen A."/>
            <person name="Chen C."/>
            <person name="Yan M."/>
            <person name="Daum C."/>
            <person name="Ng V."/>
            <person name="Clum A."/>
            <person name="Steindorff A."/>
            <person name="Ohm R.A."/>
            <person name="Martin F."/>
            <person name="Silar P."/>
            <person name="Natvig D.O."/>
            <person name="Lalanne C."/>
            <person name="Gautier V."/>
            <person name="Ament-Velasquez S.L."/>
            <person name="Kruys A."/>
            <person name="Hutchinson M.I."/>
            <person name="Powell A.J."/>
            <person name="Barry K."/>
            <person name="Miller A.N."/>
            <person name="Grigoriev I.V."/>
            <person name="Debuchy R."/>
            <person name="Gladieux P."/>
            <person name="Hiltunen Thoren M."/>
            <person name="Johannesson H."/>
        </authorList>
    </citation>
    <scope>NUCLEOTIDE SEQUENCE</scope>
    <source>
        <strain evidence="2">CBS 168.71</strain>
    </source>
</reference>
<evidence type="ECO:0000256" key="1">
    <source>
        <dbReference type="SAM" id="MobiDB-lite"/>
    </source>
</evidence>
<feature type="region of interest" description="Disordered" evidence="1">
    <location>
        <begin position="145"/>
        <end position="176"/>
    </location>
</feature>
<dbReference type="EMBL" id="JAUEPN010000003">
    <property type="protein sequence ID" value="KAK3296914.1"/>
    <property type="molecule type" value="Genomic_DNA"/>
</dbReference>
<dbReference type="AlphaFoldDB" id="A0AAE0LU60"/>
<dbReference type="GeneID" id="87834777"/>
<keyword evidence="3" id="KW-1185">Reference proteome</keyword>
<organism evidence="2 3">
    <name type="scientific">Chaetomium fimeti</name>
    <dbReference type="NCBI Taxonomy" id="1854472"/>
    <lineage>
        <taxon>Eukaryota</taxon>
        <taxon>Fungi</taxon>
        <taxon>Dikarya</taxon>
        <taxon>Ascomycota</taxon>
        <taxon>Pezizomycotina</taxon>
        <taxon>Sordariomycetes</taxon>
        <taxon>Sordariomycetidae</taxon>
        <taxon>Sordariales</taxon>
        <taxon>Chaetomiaceae</taxon>
        <taxon>Chaetomium</taxon>
    </lineage>
</organism>